<dbReference type="InterPro" id="IPR004681">
    <property type="entry name" value="TRAP_DctM"/>
</dbReference>
<feature type="domain" description="TRAP C4-dicarboxylate transport system permease DctM subunit" evidence="9">
    <location>
        <begin position="9"/>
        <end position="423"/>
    </location>
</feature>
<keyword evidence="4 8" id="KW-0812">Transmembrane</keyword>
<feature type="transmembrane region" description="Helical" evidence="8">
    <location>
        <begin position="284"/>
        <end position="306"/>
    </location>
</feature>
<feature type="transmembrane region" description="Helical" evidence="8">
    <location>
        <begin position="83"/>
        <end position="109"/>
    </location>
</feature>
<keyword evidence="6 8" id="KW-1133">Transmembrane helix</keyword>
<dbReference type="NCBIfam" id="TIGR00787">
    <property type="entry name" value="dctP"/>
    <property type="match status" value="1"/>
</dbReference>
<name>A0A1H2YQI7_ACIFE</name>
<dbReference type="GO" id="GO:0005886">
    <property type="term" value="C:plasma membrane"/>
    <property type="evidence" value="ECO:0007669"/>
    <property type="project" value="UniProtKB-SubCell"/>
</dbReference>
<keyword evidence="5" id="KW-0732">Signal</keyword>
<evidence type="ECO:0000256" key="5">
    <source>
        <dbReference type="ARBA" id="ARBA00022729"/>
    </source>
</evidence>
<feature type="transmembrane region" description="Helical" evidence="8">
    <location>
        <begin position="225"/>
        <end position="242"/>
    </location>
</feature>
<dbReference type="InterPro" id="IPR038404">
    <property type="entry name" value="TRAP_DctP_sf"/>
</dbReference>
<dbReference type="Pfam" id="PF06808">
    <property type="entry name" value="DctM"/>
    <property type="match status" value="1"/>
</dbReference>
<feature type="transmembrane region" description="Helical" evidence="8">
    <location>
        <begin position="248"/>
        <end position="264"/>
    </location>
</feature>
<dbReference type="PANTHER" id="PTHR33362:SF5">
    <property type="entry name" value="C4-DICARBOXYLATE TRAP TRANSPORTER LARGE PERMEASE PROTEIN DCTM"/>
    <property type="match status" value="1"/>
</dbReference>
<feature type="transmembrane region" description="Helical" evidence="8">
    <location>
        <begin position="344"/>
        <end position="360"/>
    </location>
</feature>
<dbReference type="InterPro" id="IPR010656">
    <property type="entry name" value="DctM"/>
</dbReference>
<comment type="caution">
    <text evidence="10">The sequence shown here is derived from an EMBL/GenBank/DDBJ whole genome shotgun (WGS) entry which is preliminary data.</text>
</comment>
<keyword evidence="10" id="KW-0675">Receptor</keyword>
<evidence type="ECO:0000256" key="4">
    <source>
        <dbReference type="ARBA" id="ARBA00022692"/>
    </source>
</evidence>
<dbReference type="InterPro" id="IPR004682">
    <property type="entry name" value="TRAP_DctP"/>
</dbReference>
<feature type="transmembrane region" description="Helical" evidence="8">
    <location>
        <begin position="366"/>
        <end position="388"/>
    </location>
</feature>
<proteinExistence type="predicted"/>
<feature type="transmembrane region" description="Helical" evidence="8">
    <location>
        <begin position="318"/>
        <end position="337"/>
    </location>
</feature>
<reference evidence="10 11" key="1">
    <citation type="submission" date="2016-10" db="EMBL/GenBank/DDBJ databases">
        <authorList>
            <person name="Varghese N."/>
            <person name="Submissions S."/>
        </authorList>
    </citation>
    <scope>NUCLEOTIDE SEQUENCE [LARGE SCALE GENOMIC DNA]</scope>
    <source>
        <strain evidence="10 11">WCC6</strain>
    </source>
</reference>
<gene>
    <name evidence="10" type="ORF">SAMN05216495_11225</name>
</gene>
<dbReference type="PANTHER" id="PTHR33362">
    <property type="entry name" value="SIALIC ACID TRAP TRANSPORTER PERMEASE PROTEIN SIAT-RELATED"/>
    <property type="match status" value="1"/>
</dbReference>
<organism evidence="10 11">
    <name type="scientific">Acidaminococcus fermentans</name>
    <dbReference type="NCBI Taxonomy" id="905"/>
    <lineage>
        <taxon>Bacteria</taxon>
        <taxon>Bacillati</taxon>
        <taxon>Bacillota</taxon>
        <taxon>Negativicutes</taxon>
        <taxon>Acidaminococcales</taxon>
        <taxon>Acidaminococcaceae</taxon>
        <taxon>Acidaminococcus</taxon>
    </lineage>
</organism>
<dbReference type="AlphaFoldDB" id="A0A1H2YQI7"/>
<feature type="transmembrane region" description="Helical" evidence="8">
    <location>
        <begin position="49"/>
        <end position="71"/>
    </location>
</feature>
<dbReference type="Pfam" id="PF03480">
    <property type="entry name" value="DctP"/>
    <property type="match status" value="1"/>
</dbReference>
<dbReference type="GO" id="GO:0022857">
    <property type="term" value="F:transmembrane transporter activity"/>
    <property type="evidence" value="ECO:0007669"/>
    <property type="project" value="TreeGrafter"/>
</dbReference>
<keyword evidence="2" id="KW-1003">Cell membrane</keyword>
<keyword evidence="7 8" id="KW-0472">Membrane</keyword>
<evidence type="ECO:0000256" key="1">
    <source>
        <dbReference type="ARBA" id="ARBA00004429"/>
    </source>
</evidence>
<evidence type="ECO:0000256" key="6">
    <source>
        <dbReference type="ARBA" id="ARBA00022989"/>
    </source>
</evidence>
<feature type="transmembrane region" description="Helical" evidence="8">
    <location>
        <begin position="173"/>
        <end position="195"/>
    </location>
</feature>
<feature type="transmembrane region" description="Helical" evidence="8">
    <location>
        <begin position="115"/>
        <end position="133"/>
    </location>
</feature>
<evidence type="ECO:0000313" key="11">
    <source>
        <dbReference type="Proteomes" id="UP000182379"/>
    </source>
</evidence>
<dbReference type="InterPro" id="IPR018389">
    <property type="entry name" value="DctP_fam"/>
</dbReference>
<dbReference type="NCBIfam" id="TIGR00786">
    <property type="entry name" value="dctM"/>
    <property type="match status" value="1"/>
</dbReference>
<dbReference type="CDD" id="cd13603">
    <property type="entry name" value="PBP2_TRAP_Siap_TeaA_like"/>
    <property type="match status" value="1"/>
</dbReference>
<protein>
    <submittedName>
        <fullName evidence="10">TRAP transporter, DctM subunit/tripartite ATP-independent transporter solute receptor, DctP family</fullName>
    </submittedName>
</protein>
<evidence type="ECO:0000256" key="2">
    <source>
        <dbReference type="ARBA" id="ARBA00022475"/>
    </source>
</evidence>
<dbReference type="NCBIfam" id="NF037995">
    <property type="entry name" value="TRAP_S1"/>
    <property type="match status" value="1"/>
</dbReference>
<sequence>MNIGFFFALLGLLLFVALPVGGVFALLSAAPNLLNSHFTFGISDVARAMFSGLNSFTLLAVPMFMVSGMIMAQGGISKKLFNFFGYFIGNKTAGFPCAVVATCMFYAAISGSSPATVSAVGAMTIPFLVSMGYEKIFATSIVTVAGGLGVIIPPSISYIVYASTANCSPSKLFIAGIIPGVLIGVSLMGYCWIYCKKHGEDKEKLNASYQKLHEQGLWKLFRESFFALMTPVIILGTIYSGICSPTEAAVISVFYGLFICLFVYRTLKLQDLGKVFMEGAKTYVNILFVIAAAAAFAKVITLLRYPQTISTAVLAMSANKYVVLLIMNVIMLICGMFIDNIPNIMILTPIMVPVATALGVDPIHFGIIMTCNLAIGMVTPPMGINLFVASGMTKIPMLKLARATVPFLATFLLSLMLITNIPGISMGLVSALSKEKAKVASNISTALDADADEFGKNIQPLDPSEIPGEYHWRAAMTVADSSINYQMVAEFAHLLKQKSGGKITVDLYPGGQLGNTTEFTEAVVSGSIEIGTGMTTDLVDFIPQYAVFDMPNLFDNVGQMRAVLNGPFVKVMNQYCNAGGIQMLGYSDAGFRELTTNKKVTKLEDLQGQKIRVMTNKYHIAYWNSLGAAATPMQFTEVFMGLQQGTIDGEENPYMNIVGNNVQEVQKYVVETNHVGHIITFFMNKDVYNSLPDNVRKLVDECAAAATAYGNRRADKSIQKYKQTCIDAGCEIVALDPQVIAQLRDKGKVVYDMVRKDQGSEIVDQLLQAIDQARKNGK</sequence>
<evidence type="ECO:0000256" key="7">
    <source>
        <dbReference type="ARBA" id="ARBA00023136"/>
    </source>
</evidence>
<dbReference type="Proteomes" id="UP000182379">
    <property type="component" value="Unassembled WGS sequence"/>
</dbReference>
<feature type="transmembrane region" description="Helical" evidence="8">
    <location>
        <begin position="140"/>
        <end position="161"/>
    </location>
</feature>
<comment type="subcellular location">
    <subcellularLocation>
        <location evidence="1">Cell inner membrane</location>
        <topology evidence="1">Multi-pass membrane protein</topology>
    </subcellularLocation>
</comment>
<evidence type="ECO:0000256" key="8">
    <source>
        <dbReference type="SAM" id="Phobius"/>
    </source>
</evidence>
<keyword evidence="3" id="KW-0997">Cell inner membrane</keyword>
<dbReference type="GO" id="GO:0030288">
    <property type="term" value="C:outer membrane-bounded periplasmic space"/>
    <property type="evidence" value="ECO:0007669"/>
    <property type="project" value="InterPro"/>
</dbReference>
<feature type="transmembrane region" description="Helical" evidence="8">
    <location>
        <begin position="400"/>
        <end position="418"/>
    </location>
</feature>
<evidence type="ECO:0000256" key="3">
    <source>
        <dbReference type="ARBA" id="ARBA00022519"/>
    </source>
</evidence>
<dbReference type="EMBL" id="FNOP01000012">
    <property type="protein sequence ID" value="SDX07482.1"/>
    <property type="molecule type" value="Genomic_DNA"/>
</dbReference>
<evidence type="ECO:0000313" key="10">
    <source>
        <dbReference type="EMBL" id="SDX07482.1"/>
    </source>
</evidence>
<accession>A0A1H2YQI7</accession>
<dbReference type="Gene3D" id="3.40.190.170">
    <property type="entry name" value="Bacterial extracellular solute-binding protein, family 7"/>
    <property type="match status" value="1"/>
</dbReference>
<evidence type="ECO:0000259" key="9">
    <source>
        <dbReference type="Pfam" id="PF06808"/>
    </source>
</evidence>